<dbReference type="SUPFAM" id="SSF57392">
    <property type="entry name" value="Defensin-like"/>
    <property type="match status" value="1"/>
</dbReference>
<comment type="subcellular location">
    <subcellularLocation>
        <location evidence="1">Secreted</location>
    </subcellularLocation>
</comment>
<evidence type="ECO:0000313" key="9">
    <source>
        <dbReference type="Proteomes" id="UP000694380"/>
    </source>
</evidence>
<keyword evidence="4" id="KW-0211">Defensin</keyword>
<evidence type="ECO:0000313" key="8">
    <source>
        <dbReference type="Ensembl" id="ENSCPBP00000028696.1"/>
    </source>
</evidence>
<evidence type="ECO:0000256" key="4">
    <source>
        <dbReference type="ARBA" id="ARBA00022940"/>
    </source>
</evidence>
<comment type="similarity">
    <text evidence="2">Belongs to the beta-defensin family.</text>
</comment>
<evidence type="ECO:0000256" key="6">
    <source>
        <dbReference type="SAM" id="SignalP"/>
    </source>
</evidence>
<dbReference type="PANTHER" id="PTHR20515:SF20">
    <property type="entry name" value="GALLINACIN-1-RELATED"/>
    <property type="match status" value="1"/>
</dbReference>
<dbReference type="GO" id="GO:0042056">
    <property type="term" value="F:chemoattractant activity"/>
    <property type="evidence" value="ECO:0007669"/>
    <property type="project" value="TreeGrafter"/>
</dbReference>
<keyword evidence="4" id="KW-0929">Antimicrobial</keyword>
<keyword evidence="9" id="KW-1185">Reference proteome</keyword>
<sequence length="74" mass="8356">MKILYLLCALFFLVLQSSPGFTEFINSSRACRRARGSCFRVCFRRYRLIGTCGQGLSCCRTWVSSGSTKLISQC</sequence>
<reference evidence="8" key="2">
    <citation type="submission" date="2025-09" db="UniProtKB">
        <authorList>
            <consortium name="Ensembl"/>
        </authorList>
    </citation>
    <scope>IDENTIFICATION</scope>
</reference>
<keyword evidence="6" id="KW-0732">Signal</keyword>
<dbReference type="Pfam" id="PF00711">
    <property type="entry name" value="Defensin_beta"/>
    <property type="match status" value="1"/>
</dbReference>
<reference evidence="8" key="1">
    <citation type="submission" date="2025-08" db="UniProtKB">
        <authorList>
            <consortium name="Ensembl"/>
        </authorList>
    </citation>
    <scope>IDENTIFICATION</scope>
</reference>
<organism evidence="8 9">
    <name type="scientific">Chrysemys picta bellii</name>
    <name type="common">Western painted turtle</name>
    <name type="synonym">Emys bellii</name>
    <dbReference type="NCBI Taxonomy" id="8478"/>
    <lineage>
        <taxon>Eukaryota</taxon>
        <taxon>Metazoa</taxon>
        <taxon>Chordata</taxon>
        <taxon>Craniata</taxon>
        <taxon>Vertebrata</taxon>
        <taxon>Euteleostomi</taxon>
        <taxon>Archelosauria</taxon>
        <taxon>Testudinata</taxon>
        <taxon>Testudines</taxon>
        <taxon>Cryptodira</taxon>
        <taxon>Durocryptodira</taxon>
        <taxon>Testudinoidea</taxon>
        <taxon>Emydidae</taxon>
        <taxon>Chrysemys</taxon>
    </lineage>
</organism>
<dbReference type="PANTHER" id="PTHR20515">
    <property type="entry name" value="BETA-DEFENSIN"/>
    <property type="match status" value="1"/>
</dbReference>
<evidence type="ECO:0000259" key="7">
    <source>
        <dbReference type="Pfam" id="PF00711"/>
    </source>
</evidence>
<keyword evidence="5" id="KW-0044">Antibiotic</keyword>
<dbReference type="Ensembl" id="ENSCPBT00000033766.1">
    <property type="protein sequence ID" value="ENSCPBP00000028696.1"/>
    <property type="gene ID" value="ENSCPBG00000020239.1"/>
</dbReference>
<feature type="signal peptide" evidence="6">
    <location>
        <begin position="1"/>
        <end position="22"/>
    </location>
</feature>
<dbReference type="GeneTree" id="ENSGT01050000248153"/>
<evidence type="ECO:0000256" key="3">
    <source>
        <dbReference type="ARBA" id="ARBA00022525"/>
    </source>
</evidence>
<proteinExistence type="inferred from homology"/>
<accession>A0A8C3I5J0</accession>
<dbReference type="GO" id="GO:0005615">
    <property type="term" value="C:extracellular space"/>
    <property type="evidence" value="ECO:0007669"/>
    <property type="project" value="TreeGrafter"/>
</dbReference>
<dbReference type="AlphaFoldDB" id="A0A8C3I5J0"/>
<feature type="chain" id="PRO_5034751023" description="Beta-defensin-like domain-containing protein" evidence="6">
    <location>
        <begin position="23"/>
        <end position="74"/>
    </location>
</feature>
<dbReference type="Gene3D" id="3.10.360.10">
    <property type="entry name" value="Antimicrobial Peptide, Beta-defensin 2, Chain A"/>
    <property type="match status" value="1"/>
</dbReference>
<feature type="domain" description="Beta-defensin-like" evidence="7">
    <location>
        <begin position="29"/>
        <end position="60"/>
    </location>
</feature>
<evidence type="ECO:0000256" key="5">
    <source>
        <dbReference type="ARBA" id="ARBA00023022"/>
    </source>
</evidence>
<dbReference type="GO" id="GO:0031731">
    <property type="term" value="F:CCR6 chemokine receptor binding"/>
    <property type="evidence" value="ECO:0007669"/>
    <property type="project" value="TreeGrafter"/>
</dbReference>
<dbReference type="Proteomes" id="UP000694380">
    <property type="component" value="Unplaced"/>
</dbReference>
<dbReference type="InterPro" id="IPR001855">
    <property type="entry name" value="Defensin_beta-like"/>
</dbReference>
<evidence type="ECO:0000256" key="1">
    <source>
        <dbReference type="ARBA" id="ARBA00004613"/>
    </source>
</evidence>
<dbReference type="GO" id="GO:0042742">
    <property type="term" value="P:defense response to bacterium"/>
    <property type="evidence" value="ECO:0007669"/>
    <property type="project" value="UniProtKB-KW"/>
</dbReference>
<keyword evidence="3" id="KW-0964">Secreted</keyword>
<name>A0A8C3I5J0_CHRPI</name>
<dbReference type="GO" id="GO:0060326">
    <property type="term" value="P:cell chemotaxis"/>
    <property type="evidence" value="ECO:0007669"/>
    <property type="project" value="TreeGrafter"/>
</dbReference>
<protein>
    <recommendedName>
        <fullName evidence="7">Beta-defensin-like domain-containing protein</fullName>
    </recommendedName>
</protein>
<evidence type="ECO:0000256" key="2">
    <source>
        <dbReference type="ARBA" id="ARBA00007371"/>
    </source>
</evidence>